<evidence type="ECO:0000313" key="3">
    <source>
        <dbReference type="Proteomes" id="UP000324222"/>
    </source>
</evidence>
<organism evidence="2 3">
    <name type="scientific">Portunus trituberculatus</name>
    <name type="common">Swimming crab</name>
    <name type="synonym">Neptunus trituberculatus</name>
    <dbReference type="NCBI Taxonomy" id="210409"/>
    <lineage>
        <taxon>Eukaryota</taxon>
        <taxon>Metazoa</taxon>
        <taxon>Ecdysozoa</taxon>
        <taxon>Arthropoda</taxon>
        <taxon>Crustacea</taxon>
        <taxon>Multicrustacea</taxon>
        <taxon>Malacostraca</taxon>
        <taxon>Eumalacostraca</taxon>
        <taxon>Eucarida</taxon>
        <taxon>Decapoda</taxon>
        <taxon>Pleocyemata</taxon>
        <taxon>Brachyura</taxon>
        <taxon>Eubrachyura</taxon>
        <taxon>Portunoidea</taxon>
        <taxon>Portunidae</taxon>
        <taxon>Portuninae</taxon>
        <taxon>Portunus</taxon>
    </lineage>
</organism>
<reference evidence="2 3" key="1">
    <citation type="submission" date="2019-05" db="EMBL/GenBank/DDBJ databases">
        <title>Another draft genome of Portunus trituberculatus and its Hox gene families provides insights of decapod evolution.</title>
        <authorList>
            <person name="Jeong J.-H."/>
            <person name="Song I."/>
            <person name="Kim S."/>
            <person name="Choi T."/>
            <person name="Kim D."/>
            <person name="Ryu S."/>
            <person name="Kim W."/>
        </authorList>
    </citation>
    <scope>NUCLEOTIDE SEQUENCE [LARGE SCALE GENOMIC DNA]</scope>
    <source>
        <tissue evidence="2">Muscle</tissue>
    </source>
</reference>
<keyword evidence="3" id="KW-1185">Reference proteome</keyword>
<sequence>MLHPHSSFSLLFSHYCFLQFTLSTLLSLQFPVPLTITITLFLVFLRATMWRQRRSSWPRCLFRILSGD</sequence>
<protein>
    <submittedName>
        <fullName evidence="2">Uncharacterized protein</fullName>
    </submittedName>
</protein>
<name>A0A5B7K3K2_PORTR</name>
<dbReference type="EMBL" id="VSRR010125813">
    <property type="protein sequence ID" value="MPD01117.1"/>
    <property type="molecule type" value="Genomic_DNA"/>
</dbReference>
<keyword evidence="1" id="KW-0472">Membrane</keyword>
<evidence type="ECO:0000313" key="2">
    <source>
        <dbReference type="EMBL" id="MPD01117.1"/>
    </source>
</evidence>
<evidence type="ECO:0000256" key="1">
    <source>
        <dbReference type="SAM" id="Phobius"/>
    </source>
</evidence>
<comment type="caution">
    <text evidence="2">The sequence shown here is derived from an EMBL/GenBank/DDBJ whole genome shotgun (WGS) entry which is preliminary data.</text>
</comment>
<keyword evidence="1" id="KW-1133">Transmembrane helix</keyword>
<feature type="transmembrane region" description="Helical" evidence="1">
    <location>
        <begin position="20"/>
        <end position="45"/>
    </location>
</feature>
<accession>A0A5B7K3K2</accession>
<keyword evidence="1" id="KW-0812">Transmembrane</keyword>
<gene>
    <name evidence="2" type="ORF">E2C01_096630</name>
</gene>
<proteinExistence type="predicted"/>
<dbReference type="AlphaFoldDB" id="A0A5B7K3K2"/>
<dbReference type="Proteomes" id="UP000324222">
    <property type="component" value="Unassembled WGS sequence"/>
</dbReference>